<dbReference type="EMBL" id="KL197719">
    <property type="protein sequence ID" value="KDQ57790.1"/>
    <property type="molecule type" value="Genomic_DNA"/>
</dbReference>
<proteinExistence type="predicted"/>
<evidence type="ECO:0000256" key="1">
    <source>
        <dbReference type="SAM" id="MobiDB-lite"/>
    </source>
</evidence>
<protein>
    <recommendedName>
        <fullName evidence="2">F-box domain-containing protein</fullName>
    </recommendedName>
</protein>
<name>A0A067PVA6_9AGAM</name>
<dbReference type="InterPro" id="IPR032675">
    <property type="entry name" value="LRR_dom_sf"/>
</dbReference>
<dbReference type="InParanoid" id="A0A067PVA6"/>
<dbReference type="SUPFAM" id="SSF52047">
    <property type="entry name" value="RNI-like"/>
    <property type="match status" value="1"/>
</dbReference>
<dbReference type="Gene3D" id="1.20.1280.50">
    <property type="match status" value="1"/>
</dbReference>
<gene>
    <name evidence="3" type="ORF">JAAARDRAFT_35480</name>
</gene>
<accession>A0A067PVA6</accession>
<dbReference type="InterPro" id="IPR001810">
    <property type="entry name" value="F-box_dom"/>
</dbReference>
<evidence type="ECO:0000259" key="2">
    <source>
        <dbReference type="Pfam" id="PF12937"/>
    </source>
</evidence>
<dbReference type="AlphaFoldDB" id="A0A067PVA6"/>
<feature type="region of interest" description="Disordered" evidence="1">
    <location>
        <begin position="1"/>
        <end position="30"/>
    </location>
</feature>
<dbReference type="STRING" id="933084.A0A067PVA6"/>
<reference evidence="4" key="1">
    <citation type="journal article" date="2014" name="Proc. Natl. Acad. Sci. U.S.A.">
        <title>Extensive sampling of basidiomycete genomes demonstrates inadequacy of the white-rot/brown-rot paradigm for wood decay fungi.</title>
        <authorList>
            <person name="Riley R."/>
            <person name="Salamov A.A."/>
            <person name="Brown D.W."/>
            <person name="Nagy L.G."/>
            <person name="Floudas D."/>
            <person name="Held B.W."/>
            <person name="Levasseur A."/>
            <person name="Lombard V."/>
            <person name="Morin E."/>
            <person name="Otillar R."/>
            <person name="Lindquist E.A."/>
            <person name="Sun H."/>
            <person name="LaButti K.M."/>
            <person name="Schmutz J."/>
            <person name="Jabbour D."/>
            <person name="Luo H."/>
            <person name="Baker S.E."/>
            <person name="Pisabarro A.G."/>
            <person name="Walton J.D."/>
            <person name="Blanchette R.A."/>
            <person name="Henrissat B."/>
            <person name="Martin F."/>
            <person name="Cullen D."/>
            <person name="Hibbett D.S."/>
            <person name="Grigoriev I.V."/>
        </authorList>
    </citation>
    <scope>NUCLEOTIDE SEQUENCE [LARGE SCALE GENOMIC DNA]</scope>
    <source>
        <strain evidence="4">MUCL 33604</strain>
    </source>
</reference>
<evidence type="ECO:0000313" key="4">
    <source>
        <dbReference type="Proteomes" id="UP000027265"/>
    </source>
</evidence>
<dbReference type="HOGENOM" id="CLU_024199_2_3_1"/>
<sequence>MLRLAAGDSLTPQPRNIAKAKPDGHLDNARGNIDTEIDRVTLYLCDLRSQRNNLSPISKLPPELMSRVFSLCASAESHPRFRGHVAFDSLTVMPEWVKVTWVCRRWREVAIGCAALWTKVDFSSSKWTAEMLKRSKNASLVVKADLTFVSPRLVRTVELATSHISRTRELELLAPKQTLEALARQLRSPAPFLESLHLSSSRFSNHLADGPCSLPDDIFEGQVPQLRRLELYRCRFKWNSPLLSTTLTHLHITEASNHNPARPTLSQILPLLQGMPLLQSLHLEYAAPVPSMDVAELWVPENITLRNLTSISLIDVPHNCAALLSRLDLPSRTDMKLTCLAPAGTQDEFSRILPILSKHYAPTEKGDLSIQSLSIEALDDTRMRFRGWAAQGILPRNGDHFTLMDGTGPRDDITPRIDLVLSWHTWSIDKPARLIESIAPLLSLEHLQTLSVKGFEYVPKKVWVDTFGKLTQLGVIRVSRSVAGFVDSLYQDNGSELKVPMPGLRKIQFEGADLAEQVNRINVFNVLQRNLTSRIAYERERDDDVGNIQVISMTRCSGIRDDQVSSLRRILSVLWDGLVGYGEDTIDLDEFQYFGEWAHWPDVEGELEDFEEMFGLPF</sequence>
<dbReference type="Gene3D" id="3.80.10.10">
    <property type="entry name" value="Ribonuclease Inhibitor"/>
    <property type="match status" value="1"/>
</dbReference>
<feature type="domain" description="F-box" evidence="2">
    <location>
        <begin position="57"/>
        <end position="122"/>
    </location>
</feature>
<dbReference type="Proteomes" id="UP000027265">
    <property type="component" value="Unassembled WGS sequence"/>
</dbReference>
<keyword evidence="4" id="KW-1185">Reference proteome</keyword>
<organism evidence="3 4">
    <name type="scientific">Jaapia argillacea MUCL 33604</name>
    <dbReference type="NCBI Taxonomy" id="933084"/>
    <lineage>
        <taxon>Eukaryota</taxon>
        <taxon>Fungi</taxon>
        <taxon>Dikarya</taxon>
        <taxon>Basidiomycota</taxon>
        <taxon>Agaricomycotina</taxon>
        <taxon>Agaricomycetes</taxon>
        <taxon>Agaricomycetidae</taxon>
        <taxon>Jaapiales</taxon>
        <taxon>Jaapiaceae</taxon>
        <taxon>Jaapia</taxon>
    </lineage>
</organism>
<dbReference type="Pfam" id="PF12937">
    <property type="entry name" value="F-box-like"/>
    <property type="match status" value="1"/>
</dbReference>
<evidence type="ECO:0000313" key="3">
    <source>
        <dbReference type="EMBL" id="KDQ57790.1"/>
    </source>
</evidence>
<dbReference type="OrthoDB" id="2884925at2759"/>